<dbReference type="AlphaFoldDB" id="A0AAE0L2A7"/>
<organism evidence="1 2">
    <name type="scientific">Cymbomonas tetramitiformis</name>
    <dbReference type="NCBI Taxonomy" id="36881"/>
    <lineage>
        <taxon>Eukaryota</taxon>
        <taxon>Viridiplantae</taxon>
        <taxon>Chlorophyta</taxon>
        <taxon>Pyramimonadophyceae</taxon>
        <taxon>Pyramimonadales</taxon>
        <taxon>Pyramimonadaceae</taxon>
        <taxon>Cymbomonas</taxon>
    </lineage>
</organism>
<evidence type="ECO:0000313" key="1">
    <source>
        <dbReference type="EMBL" id="KAK3269491.1"/>
    </source>
</evidence>
<evidence type="ECO:0000313" key="2">
    <source>
        <dbReference type="Proteomes" id="UP001190700"/>
    </source>
</evidence>
<gene>
    <name evidence="1" type="ORF">CYMTET_22068</name>
</gene>
<proteinExistence type="predicted"/>
<protein>
    <submittedName>
        <fullName evidence="1">Uncharacterized protein</fullName>
    </submittedName>
</protein>
<sequence>MFNFNSQGNKQQQAQKKKATAQVKVWVSEALQAALGECDLSKVRIEVSEVQCGDPNCAPIDTVIRLWFSETQQSVGIPLEVQEVLKEDVEDFIPPADVLKDWFDGKDRAWPEPTNSTDTSVQLRFQVGDKVQCCVGPGKWAPGSVEALWYRQPNFPPGMYAPYQIKLEEDGTLIFAPYDADQCIRAR</sequence>
<accession>A0AAE0L2A7</accession>
<reference evidence="1 2" key="1">
    <citation type="journal article" date="2015" name="Genome Biol. Evol.">
        <title>Comparative Genomics of a Bacterivorous Green Alga Reveals Evolutionary Causalities and Consequences of Phago-Mixotrophic Mode of Nutrition.</title>
        <authorList>
            <person name="Burns J.A."/>
            <person name="Paasch A."/>
            <person name="Narechania A."/>
            <person name="Kim E."/>
        </authorList>
    </citation>
    <scope>NUCLEOTIDE SEQUENCE [LARGE SCALE GENOMIC DNA]</scope>
    <source>
        <strain evidence="1 2">PLY_AMNH</strain>
    </source>
</reference>
<keyword evidence="2" id="KW-1185">Reference proteome</keyword>
<dbReference type="Proteomes" id="UP001190700">
    <property type="component" value="Unassembled WGS sequence"/>
</dbReference>
<comment type="caution">
    <text evidence="1">The sequence shown here is derived from an EMBL/GenBank/DDBJ whole genome shotgun (WGS) entry which is preliminary data.</text>
</comment>
<dbReference type="EMBL" id="LGRX02010921">
    <property type="protein sequence ID" value="KAK3269491.1"/>
    <property type="molecule type" value="Genomic_DNA"/>
</dbReference>
<name>A0AAE0L2A7_9CHLO</name>